<evidence type="ECO:0000313" key="2">
    <source>
        <dbReference type="EMBL" id="KAK3942941.1"/>
    </source>
</evidence>
<keyword evidence="3" id="KW-1185">Reference proteome</keyword>
<name>A0AAN6ND02_9PEZI</name>
<evidence type="ECO:0000256" key="1">
    <source>
        <dbReference type="SAM" id="Phobius"/>
    </source>
</evidence>
<keyword evidence="1" id="KW-0812">Transmembrane</keyword>
<keyword evidence="1" id="KW-1133">Transmembrane helix</keyword>
<dbReference type="Proteomes" id="UP001303473">
    <property type="component" value="Unassembled WGS sequence"/>
</dbReference>
<proteinExistence type="predicted"/>
<evidence type="ECO:0000313" key="3">
    <source>
        <dbReference type="Proteomes" id="UP001303473"/>
    </source>
</evidence>
<accession>A0AAN6ND02</accession>
<reference evidence="3" key="1">
    <citation type="journal article" date="2023" name="Mol. Phylogenet. Evol.">
        <title>Genome-scale phylogeny and comparative genomics of the fungal order Sordariales.</title>
        <authorList>
            <person name="Hensen N."/>
            <person name="Bonometti L."/>
            <person name="Westerberg I."/>
            <person name="Brannstrom I.O."/>
            <person name="Guillou S."/>
            <person name="Cros-Aarteil S."/>
            <person name="Calhoun S."/>
            <person name="Haridas S."/>
            <person name="Kuo A."/>
            <person name="Mondo S."/>
            <person name="Pangilinan J."/>
            <person name="Riley R."/>
            <person name="LaButti K."/>
            <person name="Andreopoulos B."/>
            <person name="Lipzen A."/>
            <person name="Chen C."/>
            <person name="Yan M."/>
            <person name="Daum C."/>
            <person name="Ng V."/>
            <person name="Clum A."/>
            <person name="Steindorff A."/>
            <person name="Ohm R.A."/>
            <person name="Martin F."/>
            <person name="Silar P."/>
            <person name="Natvig D.O."/>
            <person name="Lalanne C."/>
            <person name="Gautier V."/>
            <person name="Ament-Velasquez S.L."/>
            <person name="Kruys A."/>
            <person name="Hutchinson M.I."/>
            <person name="Powell A.J."/>
            <person name="Barry K."/>
            <person name="Miller A.N."/>
            <person name="Grigoriev I.V."/>
            <person name="Debuchy R."/>
            <person name="Gladieux P."/>
            <person name="Hiltunen Thoren M."/>
            <person name="Johannesson H."/>
        </authorList>
    </citation>
    <scope>NUCLEOTIDE SEQUENCE [LARGE SCALE GENOMIC DNA]</scope>
    <source>
        <strain evidence="3">CBS 340.73</strain>
    </source>
</reference>
<keyword evidence="1" id="KW-0472">Membrane</keyword>
<protein>
    <submittedName>
        <fullName evidence="2">Uncharacterized protein</fullName>
    </submittedName>
</protein>
<dbReference type="AlphaFoldDB" id="A0AAN6ND02"/>
<comment type="caution">
    <text evidence="2">The sequence shown here is derived from an EMBL/GenBank/DDBJ whole genome shotgun (WGS) entry which is preliminary data.</text>
</comment>
<dbReference type="EMBL" id="MU853769">
    <property type="protein sequence ID" value="KAK3942941.1"/>
    <property type="molecule type" value="Genomic_DNA"/>
</dbReference>
<sequence length="100" mass="11175">MLVFCFLFPPSRSFLSALFSLTFLLCSCLSSFIHFPQILLVSPPAQPPSTLYTIIVTITLGTYLSLPPLRVSTRPLLHRRTPPIPGEPPFPPRSFFVLAM</sequence>
<feature type="transmembrane region" description="Helical" evidence="1">
    <location>
        <begin position="49"/>
        <end position="66"/>
    </location>
</feature>
<organism evidence="2 3">
    <name type="scientific">Diplogelasinospora grovesii</name>
    <dbReference type="NCBI Taxonomy" id="303347"/>
    <lineage>
        <taxon>Eukaryota</taxon>
        <taxon>Fungi</taxon>
        <taxon>Dikarya</taxon>
        <taxon>Ascomycota</taxon>
        <taxon>Pezizomycotina</taxon>
        <taxon>Sordariomycetes</taxon>
        <taxon>Sordariomycetidae</taxon>
        <taxon>Sordariales</taxon>
        <taxon>Diplogelasinosporaceae</taxon>
        <taxon>Diplogelasinospora</taxon>
    </lineage>
</organism>
<gene>
    <name evidence="2" type="ORF">QBC46DRAFT_378535</name>
</gene>